<evidence type="ECO:0008006" key="4">
    <source>
        <dbReference type="Google" id="ProtNLM"/>
    </source>
</evidence>
<gene>
    <name evidence="2" type="ORF">MJA45_25575</name>
</gene>
<dbReference type="Gene3D" id="1.25.40.10">
    <property type="entry name" value="Tetratricopeptide repeat domain"/>
    <property type="match status" value="1"/>
</dbReference>
<keyword evidence="1" id="KW-0472">Membrane</keyword>
<dbReference type="AlphaFoldDB" id="A0AA96REZ4"/>
<dbReference type="InterPro" id="IPR011990">
    <property type="entry name" value="TPR-like_helical_dom_sf"/>
</dbReference>
<feature type="transmembrane region" description="Helical" evidence="1">
    <location>
        <begin position="32"/>
        <end position="53"/>
    </location>
</feature>
<name>A0AA96REZ4_9BACL</name>
<evidence type="ECO:0000313" key="3">
    <source>
        <dbReference type="Proteomes" id="UP001305702"/>
    </source>
</evidence>
<keyword evidence="3" id="KW-1185">Reference proteome</keyword>
<keyword evidence="1" id="KW-1133">Transmembrane helix</keyword>
<evidence type="ECO:0000256" key="1">
    <source>
        <dbReference type="SAM" id="Phobius"/>
    </source>
</evidence>
<dbReference type="RefSeq" id="WP_315604722.1">
    <property type="nucleotide sequence ID" value="NZ_CP130318.1"/>
</dbReference>
<organism evidence="2 3">
    <name type="scientific">Paenibacillus aurantius</name>
    <dbReference type="NCBI Taxonomy" id="2918900"/>
    <lineage>
        <taxon>Bacteria</taxon>
        <taxon>Bacillati</taxon>
        <taxon>Bacillota</taxon>
        <taxon>Bacilli</taxon>
        <taxon>Bacillales</taxon>
        <taxon>Paenibacillaceae</taxon>
        <taxon>Paenibacillus</taxon>
    </lineage>
</organism>
<dbReference type="EMBL" id="CP130318">
    <property type="protein sequence ID" value="WNQ10946.1"/>
    <property type="molecule type" value="Genomic_DNA"/>
</dbReference>
<dbReference type="KEGG" id="paun:MJA45_25575"/>
<reference evidence="2 3" key="1">
    <citation type="submission" date="2022-02" db="EMBL/GenBank/DDBJ databases">
        <title>Paenibacillus sp. MBLB1776 Whole Genome Shotgun Sequencing.</title>
        <authorList>
            <person name="Hwang C.Y."/>
            <person name="Cho E.-S."/>
            <person name="Seo M.-J."/>
        </authorList>
    </citation>
    <scope>NUCLEOTIDE SEQUENCE [LARGE SCALE GENOMIC DNA]</scope>
    <source>
        <strain evidence="2 3">MBLB1776</strain>
    </source>
</reference>
<dbReference type="Proteomes" id="UP001305702">
    <property type="component" value="Chromosome"/>
</dbReference>
<accession>A0AA96REZ4</accession>
<evidence type="ECO:0000313" key="2">
    <source>
        <dbReference type="EMBL" id="WNQ10946.1"/>
    </source>
</evidence>
<sequence length="309" mass="34895">MGILIFYLLHGLLVFGVGRRLLKSARPEERGVLVWMGGVSLFLPVLAELLFAGGRLLTPKTARVVPSVAEEPAILEEAAEDGLLHEIKEIRAMASEDYRLMPLIDELEGEDNEHKKELIIGLLDKRVSRKGKYLHAALEHDDPEVVHYAATTLNVLKDQYADRIQEASGLTESGGREAFKELDRLYRDYLASGLLNKDMQSLVRKDYVTFLKKAREHYPETALYYEQLGSQYLELGQLGEARAVFLEACSRFPSFQGGYVGMLRTAYEGLDWKTVRHYLGLIDKHIPAEQIPEPWSPVIRQLKGVCGIQ</sequence>
<proteinExistence type="predicted"/>
<protein>
    <recommendedName>
        <fullName evidence="4">Tetratricopeptide repeat protein</fullName>
    </recommendedName>
</protein>
<dbReference type="SUPFAM" id="SSF48452">
    <property type="entry name" value="TPR-like"/>
    <property type="match status" value="1"/>
</dbReference>
<keyword evidence="1" id="KW-0812">Transmembrane</keyword>